<dbReference type="InterPro" id="IPR029068">
    <property type="entry name" value="Glyas_Bleomycin-R_OHBP_Dase"/>
</dbReference>
<dbReference type="PROSITE" id="PS51819">
    <property type="entry name" value="VOC"/>
    <property type="match status" value="1"/>
</dbReference>
<evidence type="ECO:0000259" key="1">
    <source>
        <dbReference type="PROSITE" id="PS51819"/>
    </source>
</evidence>
<dbReference type="EMBL" id="JBHUHT010000012">
    <property type="protein sequence ID" value="MFD2096440.1"/>
    <property type="molecule type" value="Genomic_DNA"/>
</dbReference>
<dbReference type="InterPro" id="IPR004360">
    <property type="entry name" value="Glyas_Fos-R_dOase_dom"/>
</dbReference>
<dbReference type="Proteomes" id="UP001597380">
    <property type="component" value="Unassembled WGS sequence"/>
</dbReference>
<dbReference type="Pfam" id="PF00903">
    <property type="entry name" value="Glyoxalase"/>
    <property type="match status" value="1"/>
</dbReference>
<reference evidence="3" key="1">
    <citation type="journal article" date="2019" name="Int. J. Syst. Evol. Microbiol.">
        <title>The Global Catalogue of Microorganisms (GCM) 10K type strain sequencing project: providing services to taxonomists for standard genome sequencing and annotation.</title>
        <authorList>
            <consortium name="The Broad Institute Genomics Platform"/>
            <consortium name="The Broad Institute Genome Sequencing Center for Infectious Disease"/>
            <person name="Wu L."/>
            <person name="Ma J."/>
        </authorList>
    </citation>
    <scope>NUCLEOTIDE SEQUENCE [LARGE SCALE GENOMIC DNA]</scope>
    <source>
        <strain evidence="3">CGMCC 1.10992</strain>
    </source>
</reference>
<evidence type="ECO:0000313" key="2">
    <source>
        <dbReference type="EMBL" id="MFD2096440.1"/>
    </source>
</evidence>
<dbReference type="SUPFAM" id="SSF54593">
    <property type="entry name" value="Glyoxalase/Bleomycin resistance protein/Dihydroxybiphenyl dioxygenase"/>
    <property type="match status" value="1"/>
</dbReference>
<feature type="domain" description="VOC" evidence="1">
    <location>
        <begin position="12"/>
        <end position="127"/>
    </location>
</feature>
<evidence type="ECO:0000313" key="3">
    <source>
        <dbReference type="Proteomes" id="UP001597380"/>
    </source>
</evidence>
<organism evidence="2 3">
    <name type="scientific">Corallincola platygyrae</name>
    <dbReference type="NCBI Taxonomy" id="1193278"/>
    <lineage>
        <taxon>Bacteria</taxon>
        <taxon>Pseudomonadati</taxon>
        <taxon>Pseudomonadota</taxon>
        <taxon>Gammaproteobacteria</taxon>
        <taxon>Alteromonadales</taxon>
        <taxon>Psychromonadaceae</taxon>
        <taxon>Corallincola</taxon>
    </lineage>
</organism>
<name>A0ABW4XN24_9GAMM</name>
<accession>A0ABW4XN24</accession>
<keyword evidence="3" id="KW-1185">Reference proteome</keyword>
<dbReference type="InterPro" id="IPR037523">
    <property type="entry name" value="VOC_core"/>
</dbReference>
<sequence>MSDYNPFDTHGAPSWLELMTTDTEAAKAFYGELFGWQMEDVPMEGMTYTLLKNADIQFGGLMTLPPEAEGAPPHWGNYITVDDTNAMASKVAALGGKVLIPPRDIPDVGRFSVIQDPQGAILSIISYFEKTHC</sequence>
<dbReference type="CDD" id="cd07247">
    <property type="entry name" value="SgaA_N_like"/>
    <property type="match status" value="1"/>
</dbReference>
<dbReference type="PANTHER" id="PTHR33993">
    <property type="entry name" value="GLYOXALASE-RELATED"/>
    <property type="match status" value="1"/>
</dbReference>
<protein>
    <submittedName>
        <fullName evidence="2">VOC family protein</fullName>
    </submittedName>
</protein>
<dbReference type="PANTHER" id="PTHR33993:SF14">
    <property type="entry name" value="GB|AAF24581.1"/>
    <property type="match status" value="1"/>
</dbReference>
<dbReference type="InterPro" id="IPR052164">
    <property type="entry name" value="Anthracycline_SecMetBiosynth"/>
</dbReference>
<dbReference type="RefSeq" id="WP_345339176.1">
    <property type="nucleotide sequence ID" value="NZ_BAABLI010000008.1"/>
</dbReference>
<dbReference type="Gene3D" id="3.10.180.10">
    <property type="entry name" value="2,3-Dihydroxybiphenyl 1,2-Dioxygenase, domain 1"/>
    <property type="match status" value="1"/>
</dbReference>
<proteinExistence type="predicted"/>
<comment type="caution">
    <text evidence="2">The sequence shown here is derived from an EMBL/GenBank/DDBJ whole genome shotgun (WGS) entry which is preliminary data.</text>
</comment>
<gene>
    <name evidence="2" type="ORF">ACFSJ3_10630</name>
</gene>